<feature type="compositionally biased region" description="Basic and acidic residues" evidence="1">
    <location>
        <begin position="159"/>
        <end position="169"/>
    </location>
</feature>
<accession>A0A1B5L2R8</accession>
<protein>
    <submittedName>
        <fullName evidence="2">Uncharacterized protein</fullName>
    </submittedName>
</protein>
<proteinExistence type="predicted"/>
<evidence type="ECO:0000256" key="1">
    <source>
        <dbReference type="SAM" id="MobiDB-lite"/>
    </source>
</evidence>
<organism evidence="2 3">
    <name type="scientific">Ustilaginoidea virens</name>
    <name type="common">Rice false smut fungus</name>
    <name type="synonym">Villosiclava virens</name>
    <dbReference type="NCBI Taxonomy" id="1159556"/>
    <lineage>
        <taxon>Eukaryota</taxon>
        <taxon>Fungi</taxon>
        <taxon>Dikarya</taxon>
        <taxon>Ascomycota</taxon>
        <taxon>Pezizomycotina</taxon>
        <taxon>Sordariomycetes</taxon>
        <taxon>Hypocreomycetidae</taxon>
        <taxon>Hypocreales</taxon>
        <taxon>Clavicipitaceae</taxon>
        <taxon>Ustilaginoidea</taxon>
    </lineage>
</organism>
<dbReference type="Proteomes" id="UP000054053">
    <property type="component" value="Unassembled WGS sequence"/>
</dbReference>
<dbReference type="EMBL" id="BBTG02000028">
    <property type="protein sequence ID" value="GAO17319.1"/>
    <property type="molecule type" value="Genomic_DNA"/>
</dbReference>
<evidence type="ECO:0000313" key="2">
    <source>
        <dbReference type="EMBL" id="GAO17319.1"/>
    </source>
</evidence>
<dbReference type="AlphaFoldDB" id="A0A1B5L2R8"/>
<feature type="region of interest" description="Disordered" evidence="1">
    <location>
        <begin position="1"/>
        <end position="21"/>
    </location>
</feature>
<evidence type="ECO:0000313" key="3">
    <source>
        <dbReference type="Proteomes" id="UP000054053"/>
    </source>
</evidence>
<reference evidence="3" key="1">
    <citation type="journal article" date="2016" name="Genome Announc.">
        <title>Genome sequence of Ustilaginoidea virens IPU010, a rice pathogenic fungus causing false smut.</title>
        <authorList>
            <person name="Kumagai T."/>
            <person name="Ishii T."/>
            <person name="Terai G."/>
            <person name="Umemura M."/>
            <person name="Machida M."/>
            <person name="Asai K."/>
        </authorList>
    </citation>
    <scope>NUCLEOTIDE SEQUENCE [LARGE SCALE GENOMIC DNA]</scope>
    <source>
        <strain evidence="3">IPU010</strain>
    </source>
</reference>
<gene>
    <name evidence="2" type="ORF">UVI_02044770</name>
</gene>
<comment type="caution">
    <text evidence="2">The sequence shown here is derived from an EMBL/GenBank/DDBJ whole genome shotgun (WGS) entry which is preliminary data.</text>
</comment>
<feature type="region of interest" description="Disordered" evidence="1">
    <location>
        <begin position="150"/>
        <end position="169"/>
    </location>
</feature>
<sequence length="169" mass="18148">MAQSTSPRAKPARPTSPKETVAGASSLDWATLSGIRPLSLLCLLLGRSTSASKVRGIPPGLCIDVLCDDEEAALIRDLQRGIAELRATPKEVAPGFAITNSLGTTCFDYRINAGLHCDADRGSFVGPFVDEDESNKTLMVGALPNVSHRAGHRNHIYPRRPEHAERPHA</sequence>
<name>A0A1B5L2R8_USTVR</name>